<evidence type="ECO:0000313" key="3">
    <source>
        <dbReference type="Proteomes" id="UP000308349"/>
    </source>
</evidence>
<dbReference type="RefSeq" id="WP_138458435.1">
    <property type="nucleotide sequence ID" value="NZ_VBUU01000036.1"/>
</dbReference>
<accession>A0A5R8P6V0</accession>
<proteinExistence type="predicted"/>
<dbReference type="Proteomes" id="UP000308349">
    <property type="component" value="Unassembled WGS sequence"/>
</dbReference>
<keyword evidence="2" id="KW-0378">Hydrolase</keyword>
<dbReference type="AlphaFoldDB" id="A0A5R8P6V0"/>
<dbReference type="EMBL" id="VBUU01000036">
    <property type="protein sequence ID" value="TLF98167.1"/>
    <property type="molecule type" value="Genomic_DNA"/>
</dbReference>
<dbReference type="Gene3D" id="3.40.50.1820">
    <property type="entry name" value="alpha/beta hydrolase"/>
    <property type="match status" value="1"/>
</dbReference>
<dbReference type="InterPro" id="IPR000073">
    <property type="entry name" value="AB_hydrolase_1"/>
</dbReference>
<dbReference type="PANTHER" id="PTHR43194:SF2">
    <property type="entry name" value="PEROXISOMAL MEMBRANE PROTEIN LPX1"/>
    <property type="match status" value="1"/>
</dbReference>
<dbReference type="OrthoDB" id="5495375at2"/>
<dbReference type="PANTHER" id="PTHR43194">
    <property type="entry name" value="HYDROLASE ALPHA/BETA FOLD FAMILY"/>
    <property type="match status" value="1"/>
</dbReference>
<gene>
    <name evidence="2" type="ORF">FEK35_25795</name>
</gene>
<protein>
    <submittedName>
        <fullName evidence="2">Alpha/beta hydrolase</fullName>
    </submittedName>
</protein>
<comment type="caution">
    <text evidence="2">The sequence shown here is derived from an EMBL/GenBank/DDBJ whole genome shotgun (WGS) entry which is preliminary data.</text>
</comment>
<sequence>MSDSSTAATRTATTIRGLHVVIEGNPTAPPLLLIHGSGATGSTWAPVVPSLVTEFRGITIDLPGCGRSASALAYAVAQQADRTAAVLDELGIQCSAVVGHSSGGYVATALVERRPDLVGELILVSTGPSLSALLPEPAIVRMLSRPPLGPLVWAIRTDSMIRRAVAATAAAPVTVPDEVLADMRTMSYRTLRAILAANTDYLAARTVPERLVDAGKPPLVIFGDSDPRWNPGSAREYEAVPGAEVEYLRGVGHIAMLEAPHTLARVILDRAR</sequence>
<evidence type="ECO:0000313" key="2">
    <source>
        <dbReference type="EMBL" id="TLF98167.1"/>
    </source>
</evidence>
<dbReference type="InterPro" id="IPR050228">
    <property type="entry name" value="Carboxylesterase_BioH"/>
</dbReference>
<dbReference type="PRINTS" id="PR00111">
    <property type="entry name" value="ABHYDROLASE"/>
</dbReference>
<dbReference type="InterPro" id="IPR029058">
    <property type="entry name" value="AB_hydrolase_fold"/>
</dbReference>
<reference evidence="2 3" key="1">
    <citation type="submission" date="2019-05" db="EMBL/GenBank/DDBJ databases">
        <title>Genomes sequences of two Nocardia cyriacigeorgica environmental isolates, type strains Nocardia asteroides ATCC 19247 and Nocardia cyriacigeorgica DSM 44484.</title>
        <authorList>
            <person name="Vautrin F."/>
            <person name="Bergeron E."/>
            <person name="Dubost A."/>
            <person name="Abrouk D."/>
            <person name="Rodriguez Nava V."/>
            <person name="Pujic P."/>
        </authorList>
    </citation>
    <scope>NUCLEOTIDE SEQUENCE [LARGE SCALE GENOMIC DNA]</scope>
    <source>
        <strain evidence="2 3">EML 1456</strain>
    </source>
</reference>
<dbReference type="SUPFAM" id="SSF53474">
    <property type="entry name" value="alpha/beta-Hydrolases"/>
    <property type="match status" value="1"/>
</dbReference>
<name>A0A5R8P6V0_9NOCA</name>
<evidence type="ECO:0000259" key="1">
    <source>
        <dbReference type="Pfam" id="PF12697"/>
    </source>
</evidence>
<feature type="domain" description="AB hydrolase-1" evidence="1">
    <location>
        <begin position="31"/>
        <end position="265"/>
    </location>
</feature>
<dbReference type="GO" id="GO:0016787">
    <property type="term" value="F:hydrolase activity"/>
    <property type="evidence" value="ECO:0007669"/>
    <property type="project" value="UniProtKB-KW"/>
</dbReference>
<dbReference type="Pfam" id="PF12697">
    <property type="entry name" value="Abhydrolase_6"/>
    <property type="match status" value="1"/>
</dbReference>
<organism evidence="2 3">
    <name type="scientific">Nocardia cyriacigeorgica</name>
    <dbReference type="NCBI Taxonomy" id="135487"/>
    <lineage>
        <taxon>Bacteria</taxon>
        <taxon>Bacillati</taxon>
        <taxon>Actinomycetota</taxon>
        <taxon>Actinomycetes</taxon>
        <taxon>Mycobacteriales</taxon>
        <taxon>Nocardiaceae</taxon>
        <taxon>Nocardia</taxon>
    </lineage>
</organism>